<dbReference type="Pfam" id="PF13306">
    <property type="entry name" value="LRR_5"/>
    <property type="match status" value="1"/>
</dbReference>
<organism evidence="2">
    <name type="scientific">Neobodo designis</name>
    <name type="common">Flagellated protozoan</name>
    <name type="synonym">Bodo designis</name>
    <dbReference type="NCBI Taxonomy" id="312471"/>
    <lineage>
        <taxon>Eukaryota</taxon>
        <taxon>Discoba</taxon>
        <taxon>Euglenozoa</taxon>
        <taxon>Kinetoplastea</taxon>
        <taxon>Metakinetoplastina</taxon>
        <taxon>Neobodonida</taxon>
        <taxon>Neobodo</taxon>
    </lineage>
</organism>
<dbReference type="InterPro" id="IPR053139">
    <property type="entry name" value="Surface_bspA-like"/>
</dbReference>
<name>A0A7S1Q0C6_NEODS</name>
<sequence length="439" mass="48221">MRRFIASWRDEEANRFVIQDPLRIQPARELALDVPGDPCQRDTILFTELPREGLRARHVVGTCRDLICELREREVVSLDLALCTSMRSIAQSAACRCRALRHVVLPPNITVVERDAFDACSSLVHVDFSRCTALKELMPFTFYGCKSLVTVDLRACTSLHGIWEHAFGSCCELQSVHFPVSLRTVSFGTFGACASLASVDFSRCLALANVIDFAFSQCTSLVTVDLGACKALDKVGASAFSSCRSLECVVLPPSMQVLGSGAFSECAALVDVDMTRCSALRELESCVFLSCSKLVAVDIRACVALRSIGESAFSGCASLSTVLLPPGLEVVRREAFHDCVSLTHIDFSQCAALKELQVWAFVQTPSLTTIDLSACASLHTVDKYAFEAPSATAAQKTVLWPPSFRGSPSRRPRRQREPPRRTDEQRESPHAKQHCHPRN</sequence>
<proteinExistence type="predicted"/>
<dbReference type="InterPro" id="IPR026906">
    <property type="entry name" value="LRR_5"/>
</dbReference>
<accession>A0A7S1Q0C6</accession>
<gene>
    <name evidence="2" type="ORF">NDES1114_LOCUS12905</name>
</gene>
<dbReference type="SUPFAM" id="SSF52058">
    <property type="entry name" value="L domain-like"/>
    <property type="match status" value="1"/>
</dbReference>
<dbReference type="PANTHER" id="PTHR45661">
    <property type="entry name" value="SURFACE ANTIGEN"/>
    <property type="match status" value="1"/>
</dbReference>
<evidence type="ECO:0000256" key="1">
    <source>
        <dbReference type="SAM" id="MobiDB-lite"/>
    </source>
</evidence>
<protein>
    <recommendedName>
        <fullName evidence="3">Leucine-rich repeat protein</fullName>
    </recommendedName>
</protein>
<dbReference type="PANTHER" id="PTHR45661:SF3">
    <property type="entry name" value="IG-LIKE DOMAIN-CONTAINING PROTEIN"/>
    <property type="match status" value="1"/>
</dbReference>
<dbReference type="Gene3D" id="3.80.10.10">
    <property type="entry name" value="Ribonuclease Inhibitor"/>
    <property type="match status" value="2"/>
</dbReference>
<evidence type="ECO:0008006" key="3">
    <source>
        <dbReference type="Google" id="ProtNLM"/>
    </source>
</evidence>
<feature type="compositionally biased region" description="Basic and acidic residues" evidence="1">
    <location>
        <begin position="415"/>
        <end position="430"/>
    </location>
</feature>
<dbReference type="AlphaFoldDB" id="A0A7S1Q0C6"/>
<reference evidence="2" key="1">
    <citation type="submission" date="2021-01" db="EMBL/GenBank/DDBJ databases">
        <authorList>
            <person name="Corre E."/>
            <person name="Pelletier E."/>
            <person name="Niang G."/>
            <person name="Scheremetjew M."/>
            <person name="Finn R."/>
            <person name="Kale V."/>
            <person name="Holt S."/>
            <person name="Cochrane G."/>
            <person name="Meng A."/>
            <person name="Brown T."/>
            <person name="Cohen L."/>
        </authorList>
    </citation>
    <scope>NUCLEOTIDE SEQUENCE</scope>
    <source>
        <strain evidence="2">CCAP 1951/1</strain>
    </source>
</reference>
<dbReference type="EMBL" id="HBGF01019506">
    <property type="protein sequence ID" value="CAD9112474.1"/>
    <property type="molecule type" value="Transcribed_RNA"/>
</dbReference>
<dbReference type="InterPro" id="IPR032675">
    <property type="entry name" value="LRR_dom_sf"/>
</dbReference>
<feature type="region of interest" description="Disordered" evidence="1">
    <location>
        <begin position="400"/>
        <end position="439"/>
    </location>
</feature>
<evidence type="ECO:0000313" key="2">
    <source>
        <dbReference type="EMBL" id="CAD9112474.1"/>
    </source>
</evidence>